<name>A0A0L8KU59_STRVR</name>
<evidence type="ECO:0000256" key="1">
    <source>
        <dbReference type="ARBA" id="ARBA00023015"/>
    </source>
</evidence>
<dbReference type="Proteomes" id="UP000037023">
    <property type="component" value="Unassembled WGS sequence"/>
</dbReference>
<dbReference type="GO" id="GO:0003677">
    <property type="term" value="F:DNA binding"/>
    <property type="evidence" value="ECO:0007669"/>
    <property type="project" value="UniProtKB-KW"/>
</dbReference>
<evidence type="ECO:0000256" key="3">
    <source>
        <dbReference type="ARBA" id="ARBA00023163"/>
    </source>
</evidence>
<feature type="domain" description="HTH hxlR-type" evidence="4">
    <location>
        <begin position="15"/>
        <end position="113"/>
    </location>
</feature>
<evidence type="ECO:0000313" key="6">
    <source>
        <dbReference type="Proteomes" id="UP000037023"/>
    </source>
</evidence>
<dbReference type="PATRIC" id="fig|1938.6.peg.2834"/>
<accession>A0A0L8KU59</accession>
<dbReference type="PANTHER" id="PTHR33204">
    <property type="entry name" value="TRANSCRIPTIONAL REGULATOR, MARR FAMILY"/>
    <property type="match status" value="1"/>
</dbReference>
<dbReference type="InterPro" id="IPR036390">
    <property type="entry name" value="WH_DNA-bd_sf"/>
</dbReference>
<gene>
    <name evidence="5" type="ORF">ADK34_13075</name>
</gene>
<dbReference type="AlphaFoldDB" id="A0A0L8KU59"/>
<keyword evidence="1" id="KW-0805">Transcription regulation</keyword>
<dbReference type="PROSITE" id="PS51118">
    <property type="entry name" value="HTH_HXLR"/>
    <property type="match status" value="1"/>
</dbReference>
<reference evidence="5 6" key="1">
    <citation type="submission" date="2015-06" db="EMBL/GenBank/DDBJ databases">
        <authorList>
            <person name="Hoefler B.C."/>
            <person name="Straight P.D."/>
        </authorList>
    </citation>
    <scope>NUCLEOTIDE SEQUENCE [LARGE SCALE GENOMIC DNA]</scope>
    <source>
        <strain evidence="5 6">NRRL 3427</strain>
    </source>
</reference>
<dbReference type="InterPro" id="IPR036388">
    <property type="entry name" value="WH-like_DNA-bd_sf"/>
</dbReference>
<dbReference type="OrthoDB" id="370168at2"/>
<keyword evidence="2" id="KW-0238">DNA-binding</keyword>
<dbReference type="Pfam" id="PF01638">
    <property type="entry name" value="HxlR"/>
    <property type="match status" value="1"/>
</dbReference>
<dbReference type="InterPro" id="IPR002577">
    <property type="entry name" value="HTH_HxlR"/>
</dbReference>
<dbReference type="SUPFAM" id="SSF46785">
    <property type="entry name" value="Winged helix' DNA-binding domain"/>
    <property type="match status" value="1"/>
</dbReference>
<proteinExistence type="predicted"/>
<evidence type="ECO:0000256" key="2">
    <source>
        <dbReference type="ARBA" id="ARBA00023125"/>
    </source>
</evidence>
<sequence length="130" mass="14256">MAVTTSTFDVFDRTCRSRSALENISGKWGALTLGALGDGPLRFNRLRRRVVGISEKMLTQTLRNLQRDGMVYRRASPANPPTVTYGLTPLGTEITTQVTAVLDVIARLTPDVLDARHHYDTRNCAGPGPT</sequence>
<dbReference type="PANTHER" id="PTHR33204:SF37">
    <property type="entry name" value="HTH-TYPE TRANSCRIPTIONAL REGULATOR YODB"/>
    <property type="match status" value="1"/>
</dbReference>
<evidence type="ECO:0000259" key="4">
    <source>
        <dbReference type="PROSITE" id="PS51118"/>
    </source>
</evidence>
<keyword evidence="3" id="KW-0804">Transcription</keyword>
<comment type="caution">
    <text evidence="5">The sequence shown here is derived from an EMBL/GenBank/DDBJ whole genome shotgun (WGS) entry which is preliminary data.</text>
</comment>
<evidence type="ECO:0000313" key="5">
    <source>
        <dbReference type="EMBL" id="KOG29437.1"/>
    </source>
</evidence>
<dbReference type="EMBL" id="LGUP01000104">
    <property type="protein sequence ID" value="KOG29437.1"/>
    <property type="molecule type" value="Genomic_DNA"/>
</dbReference>
<dbReference type="Gene3D" id="1.10.10.10">
    <property type="entry name" value="Winged helix-like DNA-binding domain superfamily/Winged helix DNA-binding domain"/>
    <property type="match status" value="1"/>
</dbReference>
<protein>
    <recommendedName>
        <fullName evidence="4">HTH hxlR-type domain-containing protein</fullName>
    </recommendedName>
</protein>
<organism evidence="5 6">
    <name type="scientific">Streptomyces viridochromogenes</name>
    <dbReference type="NCBI Taxonomy" id="1938"/>
    <lineage>
        <taxon>Bacteria</taxon>
        <taxon>Bacillati</taxon>
        <taxon>Actinomycetota</taxon>
        <taxon>Actinomycetes</taxon>
        <taxon>Kitasatosporales</taxon>
        <taxon>Streptomycetaceae</taxon>
        <taxon>Streptomyces</taxon>
    </lineage>
</organism>